<dbReference type="PROSITE" id="PS51819">
    <property type="entry name" value="VOC"/>
    <property type="match status" value="1"/>
</dbReference>
<evidence type="ECO:0000313" key="3">
    <source>
        <dbReference type="EMBL" id="MBL0386823.1"/>
    </source>
</evidence>
<dbReference type="Gene3D" id="3.10.180.10">
    <property type="entry name" value="2,3-Dihydroxybiphenyl 1,2-Dioxygenase, domain 1"/>
    <property type="match status" value="1"/>
</dbReference>
<sequence length="165" mass="19215">MIRGLYEAHLPVRDLERSIVFYQKLDLELAWRDEDTAFFWVEKGKSWIGLWETEKVETPYHPSLRHFAFGCEFEEIEGAIAWLQARGIQPRRDARFEPDVPTEPTVRPHQGNASVYFDDPDGNSLEIMCTLPGVPDPEASRMFFSEWKKLRKTALEKAQIQKSNS</sequence>
<evidence type="ECO:0000256" key="1">
    <source>
        <dbReference type="ARBA" id="ARBA00022723"/>
    </source>
</evidence>
<keyword evidence="1" id="KW-0479">Metal-binding</keyword>
<dbReference type="PANTHER" id="PTHR36113:SF6">
    <property type="entry name" value="FOSFOMYCIN RESISTANCE PROTEIN FOSX"/>
    <property type="match status" value="1"/>
</dbReference>
<name>A0ABS1J971_9BACL</name>
<dbReference type="PANTHER" id="PTHR36113">
    <property type="entry name" value="LYASE, PUTATIVE-RELATED-RELATED"/>
    <property type="match status" value="1"/>
</dbReference>
<gene>
    <name evidence="3" type="ORF">JJB07_09170</name>
</gene>
<comment type="caution">
    <text evidence="3">The sequence shown here is derived from an EMBL/GenBank/DDBJ whole genome shotgun (WGS) entry which is preliminary data.</text>
</comment>
<keyword evidence="4" id="KW-1185">Reference proteome</keyword>
<feature type="domain" description="VOC" evidence="2">
    <location>
        <begin position="4"/>
        <end position="130"/>
    </location>
</feature>
<reference evidence="3 4" key="1">
    <citation type="submission" date="2021-01" db="EMBL/GenBank/DDBJ databases">
        <title>Tumebacillus sp. strain ITR2 16S ribosomal RNA gene Genome sequencing and assembly.</title>
        <authorList>
            <person name="Kang M."/>
        </authorList>
    </citation>
    <scope>NUCLEOTIDE SEQUENCE [LARGE SCALE GENOMIC DNA]</scope>
    <source>
        <strain evidence="3 4">ITR2</strain>
    </source>
</reference>
<evidence type="ECO:0000313" key="4">
    <source>
        <dbReference type="Proteomes" id="UP000602284"/>
    </source>
</evidence>
<evidence type="ECO:0000259" key="2">
    <source>
        <dbReference type="PROSITE" id="PS51819"/>
    </source>
</evidence>
<proteinExistence type="predicted"/>
<dbReference type="RefSeq" id="WP_201633962.1">
    <property type="nucleotide sequence ID" value="NZ_JAEQNB010000002.1"/>
</dbReference>
<dbReference type="InterPro" id="IPR004360">
    <property type="entry name" value="Glyas_Fos-R_dOase_dom"/>
</dbReference>
<dbReference type="InterPro" id="IPR051332">
    <property type="entry name" value="Fosfomycin_Res_Enzymes"/>
</dbReference>
<dbReference type="InterPro" id="IPR029068">
    <property type="entry name" value="Glyas_Bleomycin-R_OHBP_Dase"/>
</dbReference>
<dbReference type="Pfam" id="PF00903">
    <property type="entry name" value="Glyoxalase"/>
    <property type="match status" value="1"/>
</dbReference>
<dbReference type="EMBL" id="JAEQNB010000002">
    <property type="protein sequence ID" value="MBL0386823.1"/>
    <property type="molecule type" value="Genomic_DNA"/>
</dbReference>
<dbReference type="CDD" id="cd06587">
    <property type="entry name" value="VOC"/>
    <property type="match status" value="1"/>
</dbReference>
<dbReference type="Proteomes" id="UP000602284">
    <property type="component" value="Unassembled WGS sequence"/>
</dbReference>
<accession>A0ABS1J971</accession>
<protein>
    <submittedName>
        <fullName evidence="3">VOC family protein</fullName>
    </submittedName>
</protein>
<dbReference type="InterPro" id="IPR037523">
    <property type="entry name" value="VOC_core"/>
</dbReference>
<dbReference type="SUPFAM" id="SSF54593">
    <property type="entry name" value="Glyoxalase/Bleomycin resistance protein/Dihydroxybiphenyl dioxygenase"/>
    <property type="match status" value="1"/>
</dbReference>
<organism evidence="3 4">
    <name type="scientific">Tumebacillus amylolyticus</name>
    <dbReference type="NCBI Taxonomy" id="2801339"/>
    <lineage>
        <taxon>Bacteria</taxon>
        <taxon>Bacillati</taxon>
        <taxon>Bacillota</taxon>
        <taxon>Bacilli</taxon>
        <taxon>Bacillales</taxon>
        <taxon>Alicyclobacillaceae</taxon>
        <taxon>Tumebacillus</taxon>
    </lineage>
</organism>